<accession>A0A176QFH9</accession>
<dbReference type="Proteomes" id="UP000076976">
    <property type="component" value="Unassembled WGS sequence"/>
</dbReference>
<gene>
    <name evidence="1" type="ORF">AWH69_01840</name>
</gene>
<sequence length="103" mass="10298">MTAPAESAADRVAAAVLAVPGVTGLHAGSWGEVGTYLPGRRVDGVRLRDVSTDVHITVAMGSVVADVARAVRAAVADLVTTPIAVVVEDVTSPTRDPGGSIGP</sequence>
<evidence type="ECO:0000313" key="2">
    <source>
        <dbReference type="Proteomes" id="UP000076976"/>
    </source>
</evidence>
<reference evidence="1 2" key="1">
    <citation type="submission" date="2016-01" db="EMBL/GenBank/DDBJ databases">
        <title>Janibacter melonis strain CD11_4 genome sequencing and assembly.</title>
        <authorList>
            <person name="Nair G.R."/>
            <person name="Kaur G."/>
            <person name="Chander A.M."/>
            <person name="Mayilraj S."/>
        </authorList>
    </citation>
    <scope>NUCLEOTIDE SEQUENCE [LARGE SCALE GENOMIC DNA]</scope>
    <source>
        <strain evidence="1 2">CD11-4</strain>
    </source>
</reference>
<dbReference type="AlphaFoldDB" id="A0A176QFH9"/>
<protein>
    <recommendedName>
        <fullName evidence="3">Asp23/Gls24 family envelope stress response protein</fullName>
    </recommendedName>
</protein>
<dbReference type="STRING" id="262209.AWH69_01840"/>
<name>A0A176QFH9_9MICO</name>
<dbReference type="EMBL" id="LQZG01000001">
    <property type="protein sequence ID" value="OAB88567.1"/>
    <property type="molecule type" value="Genomic_DNA"/>
</dbReference>
<organism evidence="1 2">
    <name type="scientific">Janibacter melonis</name>
    <dbReference type="NCBI Taxonomy" id="262209"/>
    <lineage>
        <taxon>Bacteria</taxon>
        <taxon>Bacillati</taxon>
        <taxon>Actinomycetota</taxon>
        <taxon>Actinomycetes</taxon>
        <taxon>Micrococcales</taxon>
        <taxon>Intrasporangiaceae</taxon>
        <taxon>Janibacter</taxon>
    </lineage>
</organism>
<evidence type="ECO:0000313" key="1">
    <source>
        <dbReference type="EMBL" id="OAB88567.1"/>
    </source>
</evidence>
<evidence type="ECO:0008006" key="3">
    <source>
        <dbReference type="Google" id="ProtNLM"/>
    </source>
</evidence>
<proteinExistence type="predicted"/>
<keyword evidence="2" id="KW-1185">Reference proteome</keyword>
<comment type="caution">
    <text evidence="1">The sequence shown here is derived from an EMBL/GenBank/DDBJ whole genome shotgun (WGS) entry which is preliminary data.</text>
</comment>
<dbReference type="RefSeq" id="WP_068270638.1">
    <property type="nucleotide sequence ID" value="NZ_LQZG01000001.1"/>
</dbReference>